<dbReference type="GO" id="GO:0050897">
    <property type="term" value="F:cobalt ion binding"/>
    <property type="evidence" value="ECO:0007669"/>
    <property type="project" value="TreeGrafter"/>
</dbReference>
<dbReference type="Pfam" id="PF01544">
    <property type="entry name" value="CorA"/>
    <property type="match status" value="1"/>
</dbReference>
<dbReference type="GO" id="GO:0000287">
    <property type="term" value="F:magnesium ion binding"/>
    <property type="evidence" value="ECO:0007669"/>
    <property type="project" value="TreeGrafter"/>
</dbReference>
<name>A0A2M8D656_9BACT</name>
<keyword evidence="7 8" id="KW-0472">Membrane</keyword>
<feature type="transmembrane region" description="Helical" evidence="8">
    <location>
        <begin position="247"/>
        <end position="266"/>
    </location>
</feature>
<sequence>MISRYTHKNLTWVDIESPDKEEVRGIMEEYHVHPIVADELLSPTLRPKVDIYENCIYLILHFPTVIHKHNGKSEQEVDFVIGKNFIITTHYDLVDPLHDFSKVFEVNSILDKSNISEHAGYLFFYLMRELYKNLIEELDTVSNMLDDIERQIFNGNEIKMVKVISGAARNLLNFKQAIRHHKEVLESFELAGEKFFGSEFSYYLRAITGEYYKINNMLDGHKETLAELRDTNDSLLTTKTNEIMKNLTILAFVTFPLSLLAAIFGMKTEHTPLVGGSFDFWIIIGVMVAATFAMLSFFKHKKWIE</sequence>
<evidence type="ECO:0000256" key="5">
    <source>
        <dbReference type="ARBA" id="ARBA00022692"/>
    </source>
</evidence>
<dbReference type="PANTHER" id="PTHR46494">
    <property type="entry name" value="CORA FAMILY METAL ION TRANSPORTER (EUROFUNG)"/>
    <property type="match status" value="1"/>
</dbReference>
<protein>
    <recommendedName>
        <fullName evidence="11">Magnesium transporter</fullName>
    </recommendedName>
</protein>
<comment type="similarity">
    <text evidence="2">Belongs to the CorA metal ion transporter (MIT) (TC 1.A.35) family.</text>
</comment>
<keyword evidence="6 8" id="KW-1133">Transmembrane helix</keyword>
<dbReference type="Gene3D" id="1.20.58.340">
    <property type="entry name" value="Magnesium transport protein CorA, transmembrane region"/>
    <property type="match status" value="2"/>
</dbReference>
<organism evidence="9 10">
    <name type="scientific">Candidatus Yonathbacteria bacterium CG_4_9_14_0_8_um_filter_46_47</name>
    <dbReference type="NCBI Taxonomy" id="1975106"/>
    <lineage>
        <taxon>Bacteria</taxon>
        <taxon>Candidatus Yonathiibacteriota</taxon>
    </lineage>
</organism>
<dbReference type="Gene3D" id="3.30.460.20">
    <property type="entry name" value="CorA soluble domain-like"/>
    <property type="match status" value="1"/>
</dbReference>
<dbReference type="SUPFAM" id="SSF143865">
    <property type="entry name" value="CorA soluble domain-like"/>
    <property type="match status" value="1"/>
</dbReference>
<evidence type="ECO:0000313" key="10">
    <source>
        <dbReference type="Proteomes" id="UP000229236"/>
    </source>
</evidence>
<evidence type="ECO:0008006" key="11">
    <source>
        <dbReference type="Google" id="ProtNLM"/>
    </source>
</evidence>
<dbReference type="AlphaFoldDB" id="A0A2M8D656"/>
<dbReference type="GO" id="GO:0015095">
    <property type="term" value="F:magnesium ion transmembrane transporter activity"/>
    <property type="evidence" value="ECO:0007669"/>
    <property type="project" value="TreeGrafter"/>
</dbReference>
<evidence type="ECO:0000256" key="4">
    <source>
        <dbReference type="ARBA" id="ARBA00022475"/>
    </source>
</evidence>
<accession>A0A2M8D656</accession>
<dbReference type="GO" id="GO:0005886">
    <property type="term" value="C:plasma membrane"/>
    <property type="evidence" value="ECO:0007669"/>
    <property type="project" value="UniProtKB-SubCell"/>
</dbReference>
<feature type="transmembrane region" description="Helical" evidence="8">
    <location>
        <begin position="278"/>
        <end position="298"/>
    </location>
</feature>
<dbReference type="Proteomes" id="UP000229236">
    <property type="component" value="Unassembled WGS sequence"/>
</dbReference>
<dbReference type="PANTHER" id="PTHR46494:SF1">
    <property type="entry name" value="CORA FAMILY METAL ION TRANSPORTER (EUROFUNG)"/>
    <property type="match status" value="1"/>
</dbReference>
<comment type="subcellular location">
    <subcellularLocation>
        <location evidence="1">Cell membrane</location>
        <topology evidence="1">Multi-pass membrane protein</topology>
    </subcellularLocation>
</comment>
<evidence type="ECO:0000313" key="9">
    <source>
        <dbReference type="EMBL" id="PJB82325.1"/>
    </source>
</evidence>
<reference evidence="10" key="1">
    <citation type="submission" date="2017-09" db="EMBL/GenBank/DDBJ databases">
        <title>Depth-based differentiation of microbial function through sediment-hosted aquifers and enrichment of novel symbionts in the deep terrestrial subsurface.</title>
        <authorList>
            <person name="Probst A.J."/>
            <person name="Ladd B."/>
            <person name="Jarett J.K."/>
            <person name="Geller-Mcgrath D.E."/>
            <person name="Sieber C.M.K."/>
            <person name="Emerson J.B."/>
            <person name="Anantharaman K."/>
            <person name="Thomas B.C."/>
            <person name="Malmstrom R."/>
            <person name="Stieglmeier M."/>
            <person name="Klingl A."/>
            <person name="Woyke T."/>
            <person name="Ryan C.M."/>
            <person name="Banfield J.F."/>
        </authorList>
    </citation>
    <scope>NUCLEOTIDE SEQUENCE [LARGE SCALE GENOMIC DNA]</scope>
</reference>
<evidence type="ECO:0000256" key="8">
    <source>
        <dbReference type="SAM" id="Phobius"/>
    </source>
</evidence>
<evidence type="ECO:0000256" key="6">
    <source>
        <dbReference type="ARBA" id="ARBA00022989"/>
    </source>
</evidence>
<evidence type="ECO:0000256" key="1">
    <source>
        <dbReference type="ARBA" id="ARBA00004651"/>
    </source>
</evidence>
<evidence type="ECO:0000256" key="3">
    <source>
        <dbReference type="ARBA" id="ARBA00022448"/>
    </source>
</evidence>
<evidence type="ECO:0000256" key="2">
    <source>
        <dbReference type="ARBA" id="ARBA00009765"/>
    </source>
</evidence>
<proteinExistence type="inferred from homology"/>
<keyword evidence="5 8" id="KW-0812">Transmembrane</keyword>
<dbReference type="InterPro" id="IPR045861">
    <property type="entry name" value="CorA_cytoplasmic_dom"/>
</dbReference>
<dbReference type="InterPro" id="IPR002523">
    <property type="entry name" value="MgTranspt_CorA/ZnTranspt_ZntB"/>
</dbReference>
<keyword evidence="3" id="KW-0813">Transport</keyword>
<dbReference type="EMBL" id="PFTM01000060">
    <property type="protein sequence ID" value="PJB82325.1"/>
    <property type="molecule type" value="Genomic_DNA"/>
</dbReference>
<comment type="caution">
    <text evidence="9">The sequence shown here is derived from an EMBL/GenBank/DDBJ whole genome shotgun (WGS) entry which is preliminary data.</text>
</comment>
<evidence type="ECO:0000256" key="7">
    <source>
        <dbReference type="ARBA" id="ARBA00023136"/>
    </source>
</evidence>
<keyword evidence="4" id="KW-1003">Cell membrane</keyword>
<dbReference type="GO" id="GO:0015087">
    <property type="term" value="F:cobalt ion transmembrane transporter activity"/>
    <property type="evidence" value="ECO:0007669"/>
    <property type="project" value="TreeGrafter"/>
</dbReference>
<dbReference type="SUPFAM" id="SSF144083">
    <property type="entry name" value="Magnesium transport protein CorA, transmembrane region"/>
    <property type="match status" value="1"/>
</dbReference>
<dbReference type="InterPro" id="IPR045863">
    <property type="entry name" value="CorA_TM1_TM2"/>
</dbReference>
<gene>
    <name evidence="9" type="ORF">CO088_03540</name>
</gene>